<evidence type="ECO:0000256" key="1">
    <source>
        <dbReference type="ARBA" id="ARBA00007435"/>
    </source>
</evidence>
<protein>
    <submittedName>
        <fullName evidence="3">GIY-YIG nuclease family protein</fullName>
    </submittedName>
</protein>
<comment type="caution">
    <text evidence="3">The sequence shown here is derived from an EMBL/GenBank/DDBJ whole genome shotgun (WGS) entry which is preliminary data.</text>
</comment>
<name>A0ABT2I1L3_9SPHN</name>
<evidence type="ECO:0000313" key="4">
    <source>
        <dbReference type="Proteomes" id="UP001165583"/>
    </source>
</evidence>
<dbReference type="PROSITE" id="PS50164">
    <property type="entry name" value="GIY_YIG"/>
    <property type="match status" value="1"/>
</dbReference>
<dbReference type="InterPro" id="IPR000305">
    <property type="entry name" value="GIY-YIG_endonuc"/>
</dbReference>
<dbReference type="EMBL" id="JANZXA010000002">
    <property type="protein sequence ID" value="MCT2398688.1"/>
    <property type="molecule type" value="Genomic_DNA"/>
</dbReference>
<dbReference type="Proteomes" id="UP001165583">
    <property type="component" value="Unassembled WGS sequence"/>
</dbReference>
<proteinExistence type="inferred from homology"/>
<dbReference type="SUPFAM" id="SSF82771">
    <property type="entry name" value="GIY-YIG endonuclease"/>
    <property type="match status" value="1"/>
</dbReference>
<comment type="similarity">
    <text evidence="1">Belongs to the UPF0213 family.</text>
</comment>
<dbReference type="Pfam" id="PF01541">
    <property type="entry name" value="GIY-YIG"/>
    <property type="match status" value="1"/>
</dbReference>
<evidence type="ECO:0000313" key="3">
    <source>
        <dbReference type="EMBL" id="MCT2398688.1"/>
    </source>
</evidence>
<evidence type="ECO:0000259" key="2">
    <source>
        <dbReference type="PROSITE" id="PS50164"/>
    </source>
</evidence>
<dbReference type="CDD" id="cd10456">
    <property type="entry name" value="GIY-YIG_UPF0213"/>
    <property type="match status" value="1"/>
</dbReference>
<dbReference type="RefSeq" id="WP_260044092.1">
    <property type="nucleotide sequence ID" value="NZ_JANZXA010000002.1"/>
</dbReference>
<keyword evidence="4" id="KW-1185">Reference proteome</keyword>
<dbReference type="PANTHER" id="PTHR34477">
    <property type="entry name" value="UPF0213 PROTEIN YHBQ"/>
    <property type="match status" value="1"/>
</dbReference>
<gene>
    <name evidence="3" type="ORF">NZK81_03915</name>
</gene>
<dbReference type="Gene3D" id="3.40.1440.10">
    <property type="entry name" value="GIY-YIG endonuclease"/>
    <property type="match status" value="1"/>
</dbReference>
<reference evidence="3" key="1">
    <citation type="submission" date="2022-09" db="EMBL/GenBank/DDBJ databases">
        <title>Novosphingobium sp. Nov., a polycyclic aromatic hydrocarbon-degrading bacterium isolated form mangrove sediments in HongKong.</title>
        <authorList>
            <person name="Hu Z."/>
        </authorList>
    </citation>
    <scope>NUCLEOTIDE SEQUENCE</scope>
    <source>
        <strain evidence="3">HK4-1</strain>
    </source>
</reference>
<feature type="domain" description="GIY-YIG" evidence="2">
    <location>
        <begin position="1"/>
        <end position="76"/>
    </location>
</feature>
<accession>A0ABT2I1L3</accession>
<dbReference type="PANTHER" id="PTHR34477:SF1">
    <property type="entry name" value="UPF0213 PROTEIN YHBQ"/>
    <property type="match status" value="1"/>
</dbReference>
<organism evidence="3 4">
    <name type="scientific">Novosphingobium mangrovi</name>
    <name type="common">ex Huang et al. 2023</name>
    <dbReference type="NCBI Taxonomy" id="2976432"/>
    <lineage>
        <taxon>Bacteria</taxon>
        <taxon>Pseudomonadati</taxon>
        <taxon>Pseudomonadota</taxon>
        <taxon>Alphaproteobacteria</taxon>
        <taxon>Sphingomonadales</taxon>
        <taxon>Sphingomonadaceae</taxon>
        <taxon>Novosphingobium</taxon>
    </lineage>
</organism>
<sequence length="110" mass="12263">MAFFTYILRCRDGSYYVGHTDDLERRIAEHQTGTMGGYTARRRPVTFLWSESFQTRDEAFAAERKLKGWSRAKKEAMMAGDWGLVAELARCRSGDQAGTTGSARPSTGSG</sequence>
<dbReference type="InterPro" id="IPR035901">
    <property type="entry name" value="GIY-YIG_endonuc_sf"/>
</dbReference>
<dbReference type="InterPro" id="IPR050190">
    <property type="entry name" value="UPF0213_domain"/>
</dbReference>